<keyword evidence="3" id="KW-1185">Reference proteome</keyword>
<dbReference type="STRING" id="1411621.AUC43_05465"/>
<accession>A0A0U3SEL0</accession>
<dbReference type="EMBL" id="CP013909">
    <property type="protein sequence ID" value="ALW84580.1"/>
    <property type="molecule type" value="Genomic_DNA"/>
</dbReference>
<evidence type="ECO:0000313" key="3">
    <source>
        <dbReference type="Proteomes" id="UP000059542"/>
    </source>
</evidence>
<protein>
    <recommendedName>
        <fullName evidence="1">DUF3850 domain-containing protein</fullName>
    </recommendedName>
</protein>
<dbReference type="Proteomes" id="UP000059542">
    <property type="component" value="Chromosome"/>
</dbReference>
<feature type="domain" description="DUF3850" evidence="1">
    <location>
        <begin position="29"/>
        <end position="105"/>
    </location>
</feature>
<sequence length="121" mass="13750">MPLAMNTNIVFPEQFVPQFQISNPAQRQTHDLKIWPSCFAAVKAGNKPFDVRENDRNFQVGDMLLLHEVEPENEHDTGQTITRWVSYVLQGGAFGIQPNWCVLGFSDLPPIPTGITDIRLW</sequence>
<dbReference type="InterPro" id="IPR039440">
    <property type="entry name" value="DUF3850"/>
</dbReference>
<dbReference type="SUPFAM" id="SSF88697">
    <property type="entry name" value="PUA domain-like"/>
    <property type="match status" value="1"/>
</dbReference>
<dbReference type="AlphaFoldDB" id="A0A0U3SEL0"/>
<reference evidence="2 3" key="1">
    <citation type="submission" date="2015-12" db="EMBL/GenBank/DDBJ databases">
        <authorList>
            <person name="Shamseldin A."/>
            <person name="Moawad H."/>
            <person name="Abd El-Rahim W.M."/>
            <person name="Sadowsky M.J."/>
        </authorList>
    </citation>
    <scope>NUCLEOTIDE SEQUENCE [LARGE SCALE GENOMIC DNA]</scope>
    <source>
        <strain evidence="2 3">DG5B</strain>
    </source>
</reference>
<dbReference type="KEGG" id="hyg:AUC43_05465"/>
<proteinExistence type="predicted"/>
<evidence type="ECO:0000313" key="2">
    <source>
        <dbReference type="EMBL" id="ALW84580.1"/>
    </source>
</evidence>
<organism evidence="2 3">
    <name type="scientific">Hymenobacter sedentarius</name>
    <dbReference type="NCBI Taxonomy" id="1411621"/>
    <lineage>
        <taxon>Bacteria</taxon>
        <taxon>Pseudomonadati</taxon>
        <taxon>Bacteroidota</taxon>
        <taxon>Cytophagia</taxon>
        <taxon>Cytophagales</taxon>
        <taxon>Hymenobacteraceae</taxon>
        <taxon>Hymenobacter</taxon>
    </lineage>
</organism>
<evidence type="ECO:0000259" key="1">
    <source>
        <dbReference type="Pfam" id="PF12961"/>
    </source>
</evidence>
<name>A0A0U3SEL0_9BACT</name>
<dbReference type="InterPro" id="IPR015947">
    <property type="entry name" value="PUA-like_sf"/>
</dbReference>
<dbReference type="Gene3D" id="2.30.130.30">
    <property type="entry name" value="Hypothetical protein"/>
    <property type="match status" value="1"/>
</dbReference>
<dbReference type="Pfam" id="PF12961">
    <property type="entry name" value="DUF3850"/>
    <property type="match status" value="1"/>
</dbReference>
<gene>
    <name evidence="2" type="ORF">AUC43_05465</name>
</gene>